<dbReference type="EMBL" id="KQ998120">
    <property type="protein sequence ID" value="KZV43395.1"/>
    <property type="molecule type" value="Genomic_DNA"/>
</dbReference>
<protein>
    <submittedName>
        <fullName evidence="1">Uncharacterized protein</fullName>
    </submittedName>
</protein>
<name>A0A2Z7C919_9LAMI</name>
<dbReference type="PANTHER" id="PTHR35833:SF1">
    <property type="entry name" value="GALACTOSE-BINDING DOMAIN-CONTAINING PROTEIN"/>
    <property type="match status" value="1"/>
</dbReference>
<gene>
    <name evidence="1" type="ORF">F511_21987</name>
</gene>
<sequence length="135" mass="15344">SLFCCAQPRRSRNTSSALSTISSNFVFRPDAIFTLLRKAYKDTNLGKLCRLASRILKKLSESTTWREASTLASDVTSSVVEEGLKPEPVTPVSLTDYSNLFGEEFHMTDDYWDSTYLYLLDFEAVEEGILHVWDM</sequence>
<dbReference type="Proteomes" id="UP000250235">
    <property type="component" value="Unassembled WGS sequence"/>
</dbReference>
<feature type="non-terminal residue" evidence="1">
    <location>
        <position position="1"/>
    </location>
</feature>
<dbReference type="PANTHER" id="PTHR35833">
    <property type="entry name" value="GALACTOSE-BINDING DOMAIN-LIKE, ARMADILLO-TYPE FOLD PROTEIN-RELATED"/>
    <property type="match status" value="1"/>
</dbReference>
<reference evidence="1 2" key="1">
    <citation type="journal article" date="2015" name="Proc. Natl. Acad. Sci. U.S.A.">
        <title>The resurrection genome of Boea hygrometrica: A blueprint for survival of dehydration.</title>
        <authorList>
            <person name="Xiao L."/>
            <person name="Yang G."/>
            <person name="Zhang L."/>
            <person name="Yang X."/>
            <person name="Zhao S."/>
            <person name="Ji Z."/>
            <person name="Zhou Q."/>
            <person name="Hu M."/>
            <person name="Wang Y."/>
            <person name="Chen M."/>
            <person name="Xu Y."/>
            <person name="Jin H."/>
            <person name="Xiao X."/>
            <person name="Hu G."/>
            <person name="Bao F."/>
            <person name="Hu Y."/>
            <person name="Wan P."/>
            <person name="Li L."/>
            <person name="Deng X."/>
            <person name="Kuang T."/>
            <person name="Xiang C."/>
            <person name="Zhu J.K."/>
            <person name="Oliver M.J."/>
            <person name="He Y."/>
        </authorList>
    </citation>
    <scope>NUCLEOTIDE SEQUENCE [LARGE SCALE GENOMIC DNA]</scope>
    <source>
        <strain evidence="2">cv. XS01</strain>
    </source>
</reference>
<dbReference type="AlphaFoldDB" id="A0A2Z7C919"/>
<proteinExistence type="predicted"/>
<dbReference type="OrthoDB" id="1743249at2759"/>
<organism evidence="1 2">
    <name type="scientific">Dorcoceras hygrometricum</name>
    <dbReference type="NCBI Taxonomy" id="472368"/>
    <lineage>
        <taxon>Eukaryota</taxon>
        <taxon>Viridiplantae</taxon>
        <taxon>Streptophyta</taxon>
        <taxon>Embryophyta</taxon>
        <taxon>Tracheophyta</taxon>
        <taxon>Spermatophyta</taxon>
        <taxon>Magnoliopsida</taxon>
        <taxon>eudicotyledons</taxon>
        <taxon>Gunneridae</taxon>
        <taxon>Pentapetalae</taxon>
        <taxon>asterids</taxon>
        <taxon>lamiids</taxon>
        <taxon>Lamiales</taxon>
        <taxon>Gesneriaceae</taxon>
        <taxon>Didymocarpoideae</taxon>
        <taxon>Trichosporeae</taxon>
        <taxon>Loxocarpinae</taxon>
        <taxon>Dorcoceras</taxon>
    </lineage>
</organism>
<keyword evidence="2" id="KW-1185">Reference proteome</keyword>
<evidence type="ECO:0000313" key="2">
    <source>
        <dbReference type="Proteomes" id="UP000250235"/>
    </source>
</evidence>
<evidence type="ECO:0000313" key="1">
    <source>
        <dbReference type="EMBL" id="KZV43395.1"/>
    </source>
</evidence>
<accession>A0A2Z7C919</accession>